<organism evidence="1 2">
    <name type="scientific">Enhygromyxa salina</name>
    <dbReference type="NCBI Taxonomy" id="215803"/>
    <lineage>
        <taxon>Bacteria</taxon>
        <taxon>Pseudomonadati</taxon>
        <taxon>Myxococcota</taxon>
        <taxon>Polyangia</taxon>
        <taxon>Nannocystales</taxon>
        <taxon>Nannocystaceae</taxon>
        <taxon>Enhygromyxa</taxon>
    </lineage>
</organism>
<dbReference type="AlphaFoldDB" id="A0A0C1Z522"/>
<gene>
    <name evidence="1" type="ORF">DB30_01067</name>
</gene>
<comment type="caution">
    <text evidence="1">The sequence shown here is derived from an EMBL/GenBank/DDBJ whole genome shotgun (WGS) entry which is preliminary data.</text>
</comment>
<sequence length="40" mass="4331">MLVLVSEEEYELIKSGALALPEGWGAVEDLDPIELEDAGE</sequence>
<evidence type="ECO:0000313" key="1">
    <source>
        <dbReference type="EMBL" id="KIG12709.1"/>
    </source>
</evidence>
<dbReference type="EMBL" id="JMCC02000120">
    <property type="protein sequence ID" value="KIG12709.1"/>
    <property type="molecule type" value="Genomic_DNA"/>
</dbReference>
<accession>A0A0C1Z522</accession>
<proteinExistence type="predicted"/>
<protein>
    <submittedName>
        <fullName evidence="1">Uncharacterized protein</fullName>
    </submittedName>
</protein>
<reference evidence="1 2" key="1">
    <citation type="submission" date="2014-12" db="EMBL/GenBank/DDBJ databases">
        <title>Genome assembly of Enhygromyxa salina DSM 15201.</title>
        <authorList>
            <person name="Sharma G."/>
            <person name="Subramanian S."/>
        </authorList>
    </citation>
    <scope>NUCLEOTIDE SEQUENCE [LARGE SCALE GENOMIC DNA]</scope>
    <source>
        <strain evidence="1 2">DSM 15201</strain>
    </source>
</reference>
<name>A0A0C1Z522_9BACT</name>
<dbReference type="Proteomes" id="UP000031599">
    <property type="component" value="Unassembled WGS sequence"/>
</dbReference>
<evidence type="ECO:0000313" key="2">
    <source>
        <dbReference type="Proteomes" id="UP000031599"/>
    </source>
</evidence>